<feature type="non-terminal residue" evidence="2">
    <location>
        <position position="206"/>
    </location>
</feature>
<dbReference type="AlphaFoldDB" id="A0A6J4NPU4"/>
<protein>
    <submittedName>
        <fullName evidence="2">Uncharacterized protein</fullName>
    </submittedName>
</protein>
<accession>A0A6J4NPU4</accession>
<feature type="region of interest" description="Disordered" evidence="1">
    <location>
        <begin position="164"/>
        <end position="187"/>
    </location>
</feature>
<evidence type="ECO:0000313" key="2">
    <source>
        <dbReference type="EMBL" id="CAA9393904.1"/>
    </source>
</evidence>
<gene>
    <name evidence="2" type="ORF">AVDCRST_MAG06-1770</name>
</gene>
<feature type="region of interest" description="Disordered" evidence="1">
    <location>
        <begin position="49"/>
        <end position="76"/>
    </location>
</feature>
<feature type="non-terminal residue" evidence="2">
    <location>
        <position position="1"/>
    </location>
</feature>
<reference evidence="2" key="1">
    <citation type="submission" date="2020-02" db="EMBL/GenBank/DDBJ databases">
        <authorList>
            <person name="Meier V. D."/>
        </authorList>
    </citation>
    <scope>NUCLEOTIDE SEQUENCE</scope>
    <source>
        <strain evidence="2">AVDCRST_MAG06</strain>
    </source>
</reference>
<proteinExistence type="predicted"/>
<organism evidence="2">
    <name type="scientific">uncultured Nocardioides sp</name>
    <dbReference type="NCBI Taxonomy" id="198441"/>
    <lineage>
        <taxon>Bacteria</taxon>
        <taxon>Bacillati</taxon>
        <taxon>Actinomycetota</taxon>
        <taxon>Actinomycetes</taxon>
        <taxon>Propionibacteriales</taxon>
        <taxon>Nocardioidaceae</taxon>
        <taxon>Nocardioides</taxon>
        <taxon>environmental samples</taxon>
    </lineage>
</organism>
<name>A0A6J4NPU4_9ACTN</name>
<sequence>EPHAGRRSTTAPCHRLEPRDPAPVPRSRARRDDHRVGVRGVARAGLPLRVRPPRVPGAAARQGAAPGAGGPRRRCRGAGRRALLVRGAGGRTAARPHAATQAADRRVLGPAQRARRCGRARRAHRAVGHRTGLPRRLVLRRSGHPGLPGVRRALDHPGVRDLRQRAGASGGRCGHATRATGRGDRVPGGLGRRVLLLGHGSGGRGV</sequence>
<feature type="compositionally biased region" description="Low complexity" evidence="1">
    <location>
        <begin position="56"/>
        <end position="65"/>
    </location>
</feature>
<evidence type="ECO:0000256" key="1">
    <source>
        <dbReference type="SAM" id="MobiDB-lite"/>
    </source>
</evidence>
<feature type="region of interest" description="Disordered" evidence="1">
    <location>
        <begin position="1"/>
        <end position="34"/>
    </location>
</feature>
<dbReference type="EMBL" id="CADCUP010000120">
    <property type="protein sequence ID" value="CAA9393904.1"/>
    <property type="molecule type" value="Genomic_DNA"/>
</dbReference>